<keyword evidence="5" id="KW-1185">Reference proteome</keyword>
<feature type="domain" description="PBP" evidence="3">
    <location>
        <begin position="24"/>
        <end position="301"/>
    </location>
</feature>
<gene>
    <name evidence="4" type="ORF">A9D14_04340</name>
</gene>
<proteinExistence type="predicted"/>
<dbReference type="InterPro" id="IPR024370">
    <property type="entry name" value="PBP_domain"/>
</dbReference>
<dbReference type="PANTHER" id="PTHR30570">
    <property type="entry name" value="PERIPLASMIC PHOSPHATE BINDING COMPONENT OF PHOSPHATE ABC TRANSPORTER"/>
    <property type="match status" value="1"/>
</dbReference>
<dbReference type="PANTHER" id="PTHR30570:SF1">
    <property type="entry name" value="PHOSPHATE-BINDING PROTEIN PSTS"/>
    <property type="match status" value="1"/>
</dbReference>
<feature type="chain" id="PRO_5011465463" evidence="2">
    <location>
        <begin position="19"/>
        <end position="346"/>
    </location>
</feature>
<dbReference type="Proteomes" id="UP000195807">
    <property type="component" value="Chromosome"/>
</dbReference>
<evidence type="ECO:0000256" key="1">
    <source>
        <dbReference type="ARBA" id="ARBA00022729"/>
    </source>
</evidence>
<keyword evidence="1 2" id="KW-0732">Signal</keyword>
<sequence length="346" mass="36958">MRMTKPLLLAALSAATLAACGGPQSAGRDQIKAVGSSTVYPFAKAAAEEFSRTYPQFSSPIVESTGTGGGFKLFCGGVGTQYPDIANASRRMKPSEMETCMANGVTEVVELQVGLDGIAIAESMEGQNFSLTPAQVYEALAAEPYGKPQTAKNWSDIDPSFPNEPILVYGPPPTSGTRDALAELILTEGCNTDPSVAAMKESDEDRYEQICTEVRDDGAFVEQGENDNLIVQKLATNPKAIGVFGYSFLEENNDKLRGLSLGGFEPTYENIASGDYPGARPLYIYVKKQHVEAVPGLKEYLSTWAENWGKDGLLTSKGMIASTPEVAARNAEVASNLPTIQATDLQ</sequence>
<dbReference type="KEGG" id="cman:A9D14_04340"/>
<evidence type="ECO:0000313" key="4">
    <source>
        <dbReference type="EMBL" id="ARU15550.1"/>
    </source>
</evidence>
<dbReference type="Gene3D" id="3.40.190.10">
    <property type="entry name" value="Periplasmic binding protein-like II"/>
    <property type="match status" value="2"/>
</dbReference>
<dbReference type="InterPro" id="IPR050811">
    <property type="entry name" value="Phosphate_ABC_transporter"/>
</dbReference>
<evidence type="ECO:0000256" key="2">
    <source>
        <dbReference type="SAM" id="SignalP"/>
    </source>
</evidence>
<accession>A0A1Z1F9T7</accession>
<dbReference type="EMBL" id="CP019602">
    <property type="protein sequence ID" value="ARU15550.1"/>
    <property type="molecule type" value="Genomic_DNA"/>
</dbReference>
<feature type="signal peptide" evidence="2">
    <location>
        <begin position="1"/>
        <end position="18"/>
    </location>
</feature>
<organism evidence="4 5">
    <name type="scientific">Croceicoccus marinus</name>
    <dbReference type="NCBI Taxonomy" id="450378"/>
    <lineage>
        <taxon>Bacteria</taxon>
        <taxon>Pseudomonadati</taxon>
        <taxon>Pseudomonadota</taxon>
        <taxon>Alphaproteobacteria</taxon>
        <taxon>Sphingomonadales</taxon>
        <taxon>Erythrobacteraceae</taxon>
        <taxon>Croceicoccus</taxon>
    </lineage>
</organism>
<dbReference type="STRING" id="450378.GCA_001661675_00870"/>
<dbReference type="PROSITE" id="PS51257">
    <property type="entry name" value="PROKAR_LIPOPROTEIN"/>
    <property type="match status" value="1"/>
</dbReference>
<dbReference type="Pfam" id="PF12849">
    <property type="entry name" value="PBP_like_2"/>
    <property type="match status" value="1"/>
</dbReference>
<evidence type="ECO:0000313" key="5">
    <source>
        <dbReference type="Proteomes" id="UP000195807"/>
    </source>
</evidence>
<reference evidence="4 5" key="1">
    <citation type="submission" date="2017-01" db="EMBL/GenBank/DDBJ databases">
        <title>Complete genome sequence of esterase-producing bacterium Croceicoccus marinus E4A9.</title>
        <authorList>
            <person name="Wu Y.-H."/>
            <person name="Cheng H."/>
            <person name="Xu L."/>
            <person name="Huo Y.-Y."/>
            <person name="Wang C.-S."/>
            <person name="Xu X.-W."/>
        </authorList>
    </citation>
    <scope>NUCLEOTIDE SEQUENCE [LARGE SCALE GENOMIC DNA]</scope>
    <source>
        <strain evidence="4 5">E4A9</strain>
    </source>
</reference>
<dbReference type="SUPFAM" id="SSF53850">
    <property type="entry name" value="Periplasmic binding protein-like II"/>
    <property type="match status" value="1"/>
</dbReference>
<dbReference type="RefSeq" id="WP_066843241.1">
    <property type="nucleotide sequence ID" value="NZ_CP019602.1"/>
</dbReference>
<evidence type="ECO:0000259" key="3">
    <source>
        <dbReference type="Pfam" id="PF12849"/>
    </source>
</evidence>
<dbReference type="AlphaFoldDB" id="A0A1Z1F9T7"/>
<protein>
    <submittedName>
        <fullName evidence="4">Phosphate ABC transporter substrate-binding protein</fullName>
    </submittedName>
</protein>
<dbReference type="OrthoDB" id="9790048at2"/>
<name>A0A1Z1F9T7_9SPHN</name>